<evidence type="ECO:0000313" key="4">
    <source>
        <dbReference type="EMBL" id="UJQ85692.1"/>
    </source>
</evidence>
<sequence>MAKTIALLVNAVTRTLTQVRGDGVTSVFEEKTGPLLGRLRFTSSTKDNAAGTVIRTKLKIERSQLDVIAAGPGVSASTKVRYVEVWSDDITIVKSGESAGRTELYDLKKAFINTQVCKDMIVDGTPLDA</sequence>
<evidence type="ECO:0000256" key="1">
    <source>
        <dbReference type="ARBA" id="ARBA00004328"/>
    </source>
</evidence>
<protein>
    <submittedName>
        <fullName evidence="4">Coat protein</fullName>
    </submittedName>
</protein>
<keyword evidence="5" id="KW-1185">Reference proteome</keyword>
<evidence type="ECO:0000256" key="3">
    <source>
        <dbReference type="ARBA" id="ARBA00022844"/>
    </source>
</evidence>
<dbReference type="EMBL" id="MZ679749">
    <property type="protein sequence ID" value="UJQ85692.1"/>
    <property type="molecule type" value="Genomic_RNA"/>
</dbReference>
<name>A0ABY3SVG4_9VIRU</name>
<evidence type="ECO:0000313" key="5">
    <source>
        <dbReference type="Proteomes" id="UP001057840"/>
    </source>
</evidence>
<dbReference type="Gene3D" id="3.30.380.10">
    <property type="entry name" value="MS2 Viral Coat Protein"/>
    <property type="match status" value="1"/>
</dbReference>
<dbReference type="SUPFAM" id="SSF55405">
    <property type="entry name" value="RNA bacteriophage capsid protein"/>
    <property type="match status" value="1"/>
</dbReference>
<dbReference type="InterPro" id="IPR015954">
    <property type="entry name" value="Phage_RNA-type_capsid"/>
</dbReference>
<dbReference type="GO" id="GO:0019028">
    <property type="term" value="C:viral capsid"/>
    <property type="evidence" value="ECO:0007669"/>
    <property type="project" value="UniProtKB-KW"/>
</dbReference>
<reference evidence="4" key="1">
    <citation type="submission" date="2021-05" db="EMBL/GenBank/DDBJ databases">
        <authorList>
            <person name="Chen Y.-M."/>
            <person name="Zhang Y.-Z."/>
        </authorList>
    </citation>
    <scope>NUCLEOTIDE SEQUENCE</scope>
    <source>
        <strain evidence="4">375R-k141_511705</strain>
    </source>
</reference>
<keyword evidence="3" id="KW-0946">Virion</keyword>
<evidence type="ECO:0000256" key="2">
    <source>
        <dbReference type="ARBA" id="ARBA00022561"/>
    </source>
</evidence>
<keyword evidence="2 4" id="KW-0167">Capsid protein</keyword>
<proteinExistence type="predicted"/>
<reference evidence="4" key="2">
    <citation type="journal article" date="2022" name="Nat. Microbiol.">
        <title>RNA viromes from terrestrial sites across China expand environmental viral diversity.</title>
        <authorList>
            <person name="Chiapello M."/>
            <person name="Rodriguez-Romero J."/>
            <person name="Ayllon M.A."/>
            <person name="Turina M."/>
        </authorList>
    </citation>
    <scope>NUCLEOTIDE SEQUENCE</scope>
    <source>
        <strain evidence="4">375R-k141_511705</strain>
    </source>
</reference>
<comment type="subcellular location">
    <subcellularLocation>
        <location evidence="1">Virion</location>
    </subcellularLocation>
</comment>
<accession>A0ABY3SVG4</accession>
<organism evidence="4 5">
    <name type="scientific">Leviviridae sp</name>
    <dbReference type="NCBI Taxonomy" id="2027243"/>
    <lineage>
        <taxon>Viruses</taxon>
        <taxon>Riboviria</taxon>
        <taxon>Orthornavirae</taxon>
        <taxon>Lenarviricota</taxon>
        <taxon>Leviviricetes</taxon>
        <taxon>Norzivirales</taxon>
        <taxon>Fiersviridae</taxon>
    </lineage>
</organism>
<dbReference type="InterPro" id="IPR015148">
    <property type="entry name" value="Phage_PP7_CP"/>
</dbReference>
<dbReference type="Proteomes" id="UP001057840">
    <property type="component" value="Segment"/>
</dbReference>
<dbReference type="Pfam" id="PF09063">
    <property type="entry name" value="Phage_coat"/>
    <property type="match status" value="1"/>
</dbReference>